<dbReference type="CDD" id="cd04496">
    <property type="entry name" value="SSB_OBF"/>
    <property type="match status" value="1"/>
</dbReference>
<dbReference type="PROSITE" id="PS50935">
    <property type="entry name" value="SSB"/>
    <property type="match status" value="1"/>
</dbReference>
<dbReference type="InterPro" id="IPR011344">
    <property type="entry name" value="ssDNA-bd"/>
</dbReference>
<dbReference type="PIRSF" id="PIRSF002070">
    <property type="entry name" value="SSB"/>
    <property type="match status" value="1"/>
</dbReference>
<dbReference type="SUPFAM" id="SSF50249">
    <property type="entry name" value="Nucleic acid-binding proteins"/>
    <property type="match status" value="1"/>
</dbReference>
<evidence type="ECO:0000256" key="3">
    <source>
        <dbReference type="PIRNR" id="PIRNR002070"/>
    </source>
</evidence>
<dbReference type="RefSeq" id="WP_022936113.1">
    <property type="nucleotide sequence ID" value="NZ_LR214940.1"/>
</dbReference>
<sequence>MNKVLLIGRLTSAPTIGGAGNGSYARFTLAIDRPYTDANNQRITDFIPCVAFRGSADYISKYYEKGLLVSVEGSLQSSRMTNKDGEAITTYSVIVDRTSPLESKAAAQLRRNSNSQEFNIPNTGEIKTNNSKKSNSNNDETNNSFNDLEWEE</sequence>
<dbReference type="PANTHER" id="PTHR10302">
    <property type="entry name" value="SINGLE-STRANDED DNA-BINDING PROTEIN"/>
    <property type="match status" value="1"/>
</dbReference>
<dbReference type="Gene3D" id="2.40.50.140">
    <property type="entry name" value="Nucleic acid-binding proteins"/>
    <property type="match status" value="1"/>
</dbReference>
<dbReference type="AlphaFoldDB" id="A0A448ZXD7"/>
<dbReference type="Pfam" id="PF00436">
    <property type="entry name" value="SSB"/>
    <property type="match status" value="1"/>
</dbReference>
<evidence type="ECO:0000256" key="2">
    <source>
        <dbReference type="HAMAP-Rule" id="MF_00984"/>
    </source>
</evidence>
<evidence type="ECO:0000313" key="5">
    <source>
        <dbReference type="EMBL" id="VEU55912.1"/>
    </source>
</evidence>
<evidence type="ECO:0000256" key="4">
    <source>
        <dbReference type="SAM" id="MobiDB-lite"/>
    </source>
</evidence>
<dbReference type="NCBIfam" id="TIGR00621">
    <property type="entry name" value="ssb"/>
    <property type="match status" value="1"/>
</dbReference>
<feature type="compositionally biased region" description="Polar residues" evidence="4">
    <location>
        <begin position="110"/>
        <end position="127"/>
    </location>
</feature>
<dbReference type="GO" id="GO:0009295">
    <property type="term" value="C:nucleoid"/>
    <property type="evidence" value="ECO:0007669"/>
    <property type="project" value="TreeGrafter"/>
</dbReference>
<dbReference type="KEGG" id="mob:NCTC10112_00499"/>
<keyword evidence="1 2" id="KW-0238">DNA-binding</keyword>
<dbReference type="InterPro" id="IPR000424">
    <property type="entry name" value="Primosome_PriB/ssb"/>
</dbReference>
<dbReference type="InterPro" id="IPR012340">
    <property type="entry name" value="NA-bd_OB-fold"/>
</dbReference>
<evidence type="ECO:0000256" key="1">
    <source>
        <dbReference type="ARBA" id="ARBA00023125"/>
    </source>
</evidence>
<dbReference type="OrthoDB" id="9809878at2"/>
<protein>
    <recommendedName>
        <fullName evidence="2 3">Single-stranded DNA-binding protein</fullName>
        <shortName evidence="2">SSB</shortName>
    </recommendedName>
</protein>
<accession>A0A448ZXD7</accession>
<dbReference type="EMBL" id="LR214940">
    <property type="protein sequence ID" value="VEU55912.1"/>
    <property type="molecule type" value="Genomic_DNA"/>
</dbReference>
<dbReference type="Proteomes" id="UP000290482">
    <property type="component" value="Chromosome"/>
</dbReference>
<evidence type="ECO:0000313" key="6">
    <source>
        <dbReference type="Proteomes" id="UP000290482"/>
    </source>
</evidence>
<organism evidence="5 6">
    <name type="scientific">Metamycoplasma orale</name>
    <name type="common">Mycoplasma orale</name>
    <dbReference type="NCBI Taxonomy" id="2121"/>
    <lineage>
        <taxon>Bacteria</taxon>
        <taxon>Bacillati</taxon>
        <taxon>Mycoplasmatota</taxon>
        <taxon>Mycoplasmoidales</taxon>
        <taxon>Metamycoplasmataceae</taxon>
        <taxon>Metamycoplasma</taxon>
    </lineage>
</organism>
<feature type="compositionally biased region" description="Low complexity" evidence="4">
    <location>
        <begin position="128"/>
        <end position="152"/>
    </location>
</feature>
<name>A0A448ZXD7_METOS</name>
<dbReference type="GO" id="GO:0006260">
    <property type="term" value="P:DNA replication"/>
    <property type="evidence" value="ECO:0007669"/>
    <property type="project" value="InterPro"/>
</dbReference>
<keyword evidence="6" id="KW-1185">Reference proteome</keyword>
<gene>
    <name evidence="5" type="primary">ssb</name>
    <name evidence="5" type="ORF">NCTC10112_00499</name>
</gene>
<feature type="region of interest" description="Disordered" evidence="4">
    <location>
        <begin position="104"/>
        <end position="152"/>
    </location>
</feature>
<reference evidence="5 6" key="1">
    <citation type="submission" date="2019-01" db="EMBL/GenBank/DDBJ databases">
        <authorList>
            <consortium name="Pathogen Informatics"/>
        </authorList>
    </citation>
    <scope>NUCLEOTIDE SEQUENCE [LARGE SCALE GENOMIC DNA]</scope>
    <source>
        <strain evidence="5 6">NCTC10112</strain>
    </source>
</reference>
<comment type="caution">
    <text evidence="2">Lacks conserved residue(s) required for the propagation of feature annotation.</text>
</comment>
<comment type="subunit">
    <text evidence="2">Homotetramer.</text>
</comment>
<dbReference type="PANTHER" id="PTHR10302:SF27">
    <property type="entry name" value="SINGLE-STRANDED DNA-BINDING PROTEIN"/>
    <property type="match status" value="1"/>
</dbReference>
<proteinExistence type="inferred from homology"/>
<dbReference type="HAMAP" id="MF_00984">
    <property type="entry name" value="SSB"/>
    <property type="match status" value="1"/>
</dbReference>
<dbReference type="GO" id="GO:0003697">
    <property type="term" value="F:single-stranded DNA binding"/>
    <property type="evidence" value="ECO:0007669"/>
    <property type="project" value="UniProtKB-UniRule"/>
</dbReference>